<evidence type="ECO:0000313" key="2">
    <source>
        <dbReference type="Proteomes" id="UP001054945"/>
    </source>
</evidence>
<accession>A0AAV4XA24</accession>
<dbReference type="AlphaFoldDB" id="A0AAV4XA24"/>
<dbReference type="EMBL" id="BPLR01017501">
    <property type="protein sequence ID" value="GIY92121.1"/>
    <property type="molecule type" value="Genomic_DNA"/>
</dbReference>
<keyword evidence="2" id="KW-1185">Reference proteome</keyword>
<sequence>MEIPYRAHQFNDDGRRKKEVYGFEPNIHFLNEFAFIEAAFELSINVENLGSLITPVETEAVFWHKEASSYLKDKTLISLSQVQIFFLLKDPKFRLGGKNFFSRQDGTMEIPNRAHQFNDDGREQRNLRF</sequence>
<protein>
    <submittedName>
        <fullName evidence="1">Uncharacterized protein</fullName>
    </submittedName>
</protein>
<gene>
    <name evidence="1" type="ORF">CEXT_358551</name>
</gene>
<comment type="caution">
    <text evidence="1">The sequence shown here is derived from an EMBL/GenBank/DDBJ whole genome shotgun (WGS) entry which is preliminary data.</text>
</comment>
<proteinExistence type="predicted"/>
<name>A0AAV4XA24_CAEEX</name>
<dbReference type="Proteomes" id="UP001054945">
    <property type="component" value="Unassembled WGS sequence"/>
</dbReference>
<organism evidence="1 2">
    <name type="scientific">Caerostris extrusa</name>
    <name type="common">Bark spider</name>
    <name type="synonym">Caerostris bankana</name>
    <dbReference type="NCBI Taxonomy" id="172846"/>
    <lineage>
        <taxon>Eukaryota</taxon>
        <taxon>Metazoa</taxon>
        <taxon>Ecdysozoa</taxon>
        <taxon>Arthropoda</taxon>
        <taxon>Chelicerata</taxon>
        <taxon>Arachnida</taxon>
        <taxon>Araneae</taxon>
        <taxon>Araneomorphae</taxon>
        <taxon>Entelegynae</taxon>
        <taxon>Araneoidea</taxon>
        <taxon>Araneidae</taxon>
        <taxon>Caerostris</taxon>
    </lineage>
</organism>
<reference evidence="1 2" key="1">
    <citation type="submission" date="2021-06" db="EMBL/GenBank/DDBJ databases">
        <title>Caerostris extrusa draft genome.</title>
        <authorList>
            <person name="Kono N."/>
            <person name="Arakawa K."/>
        </authorList>
    </citation>
    <scope>NUCLEOTIDE SEQUENCE [LARGE SCALE GENOMIC DNA]</scope>
</reference>
<evidence type="ECO:0000313" key="1">
    <source>
        <dbReference type="EMBL" id="GIY92121.1"/>
    </source>
</evidence>